<sequence length="146" mass="16399">WQRSQRNAGFPRHAWFELCQLLFEFFEEAADHVFMHEQDFQRGATLAVERQGTGDGFTDRVVQVDRADGLAAAAVNHVDDAGREAVAEGFEQRTDQQHAELGGLEHHGVAHDQRRNQGGEGFVQRVVVRPHAQGDAQRDTTNLAQR</sequence>
<name>A0A699UDY2_TANCI</name>
<reference evidence="1" key="1">
    <citation type="journal article" date="2019" name="Sci. Rep.">
        <title>Draft genome of Tanacetum cinerariifolium, the natural source of mosquito coil.</title>
        <authorList>
            <person name="Yamashiro T."/>
            <person name="Shiraishi A."/>
            <person name="Satake H."/>
            <person name="Nakayama K."/>
        </authorList>
    </citation>
    <scope>NUCLEOTIDE SEQUENCE</scope>
</reference>
<accession>A0A699UDY2</accession>
<evidence type="ECO:0000313" key="1">
    <source>
        <dbReference type="EMBL" id="GFD19556.1"/>
    </source>
</evidence>
<gene>
    <name evidence="1" type="ORF">Tci_891525</name>
</gene>
<feature type="non-terminal residue" evidence="1">
    <location>
        <position position="1"/>
    </location>
</feature>
<organism evidence="1">
    <name type="scientific">Tanacetum cinerariifolium</name>
    <name type="common">Dalmatian daisy</name>
    <name type="synonym">Chrysanthemum cinerariifolium</name>
    <dbReference type="NCBI Taxonomy" id="118510"/>
    <lineage>
        <taxon>Eukaryota</taxon>
        <taxon>Viridiplantae</taxon>
        <taxon>Streptophyta</taxon>
        <taxon>Embryophyta</taxon>
        <taxon>Tracheophyta</taxon>
        <taxon>Spermatophyta</taxon>
        <taxon>Magnoliopsida</taxon>
        <taxon>eudicotyledons</taxon>
        <taxon>Gunneridae</taxon>
        <taxon>Pentapetalae</taxon>
        <taxon>asterids</taxon>
        <taxon>campanulids</taxon>
        <taxon>Asterales</taxon>
        <taxon>Asteraceae</taxon>
        <taxon>Asteroideae</taxon>
        <taxon>Anthemideae</taxon>
        <taxon>Anthemidinae</taxon>
        <taxon>Tanacetum</taxon>
    </lineage>
</organism>
<dbReference type="EMBL" id="BKCJ011315517">
    <property type="protein sequence ID" value="GFD19556.1"/>
    <property type="molecule type" value="Genomic_DNA"/>
</dbReference>
<proteinExistence type="predicted"/>
<protein>
    <submittedName>
        <fullName evidence="1">Uncharacterized protein</fullName>
    </submittedName>
</protein>
<comment type="caution">
    <text evidence="1">The sequence shown here is derived from an EMBL/GenBank/DDBJ whole genome shotgun (WGS) entry which is preliminary data.</text>
</comment>
<feature type="non-terminal residue" evidence="1">
    <location>
        <position position="146"/>
    </location>
</feature>
<dbReference type="AlphaFoldDB" id="A0A699UDY2"/>